<comment type="subunit">
    <text evidence="8">The basal body constitutes a major portion of the flagellar organelle and consists of four rings (L,P,S, and M) mounted on a central rod.</text>
</comment>
<dbReference type="PANTHER" id="PTHR30381:SF0">
    <property type="entry name" value="FLAGELLAR P-RING PROTEIN"/>
    <property type="match status" value="1"/>
</dbReference>
<gene>
    <name evidence="8" type="primary">flgI</name>
    <name evidence="9" type="ORF">FZC37_00260</name>
</gene>
<keyword evidence="9" id="KW-0966">Cell projection</keyword>
<evidence type="ECO:0000256" key="8">
    <source>
        <dbReference type="HAMAP-Rule" id="MF_00416"/>
    </source>
</evidence>
<name>A0A5C0UIE8_9RICK</name>
<comment type="subcellular location">
    <subcellularLocation>
        <location evidence="2 8">Bacterial flagellum basal body</location>
    </subcellularLocation>
</comment>
<dbReference type="PRINTS" id="PR01010">
    <property type="entry name" value="FLGPRINGFLGI"/>
</dbReference>
<dbReference type="NCBIfam" id="NF003676">
    <property type="entry name" value="PRK05303.1"/>
    <property type="match status" value="1"/>
</dbReference>
<comment type="similarity">
    <text evidence="8">Belongs to the FlgI family.</text>
</comment>
<dbReference type="AlphaFoldDB" id="A0A5C0UIE8"/>
<evidence type="ECO:0000313" key="9">
    <source>
        <dbReference type="EMBL" id="QEK39381.1"/>
    </source>
</evidence>
<evidence type="ECO:0000256" key="6">
    <source>
        <dbReference type="ARBA" id="ARBA00023143"/>
    </source>
</evidence>
<dbReference type="InterPro" id="IPR001782">
    <property type="entry name" value="Flag_FlgI"/>
</dbReference>
<evidence type="ECO:0000256" key="2">
    <source>
        <dbReference type="ARBA" id="ARBA00004117"/>
    </source>
</evidence>
<dbReference type="OrthoDB" id="9786431at2"/>
<dbReference type="Pfam" id="PF02119">
    <property type="entry name" value="FlgI"/>
    <property type="match status" value="1"/>
</dbReference>
<evidence type="ECO:0000256" key="5">
    <source>
        <dbReference type="ARBA" id="ARBA00022764"/>
    </source>
</evidence>
<comment type="function">
    <text evidence="1 8">Assembles around the rod to form the L-ring and probably protects the motor/basal body from shearing forces during rotation.</text>
</comment>
<dbReference type="GO" id="GO:0009428">
    <property type="term" value="C:bacterial-type flagellum basal body, distal rod, P ring"/>
    <property type="evidence" value="ECO:0007669"/>
    <property type="project" value="InterPro"/>
</dbReference>
<evidence type="ECO:0000313" key="10">
    <source>
        <dbReference type="Proteomes" id="UP000323844"/>
    </source>
</evidence>
<dbReference type="KEGG" id="snay:FZC37_00260"/>
<keyword evidence="6 8" id="KW-0975">Bacterial flagellum</keyword>
<keyword evidence="4 8" id="KW-0732">Signal</keyword>
<evidence type="ECO:0000256" key="7">
    <source>
        <dbReference type="ARBA" id="ARBA00032344"/>
    </source>
</evidence>
<organism evidence="9 10">
    <name type="scientific">Candidatus Sneabacter namystus</name>
    <dbReference type="NCBI Taxonomy" id="2601646"/>
    <lineage>
        <taxon>Bacteria</taxon>
        <taxon>Pseudomonadati</taxon>
        <taxon>Pseudomonadota</taxon>
        <taxon>Alphaproteobacteria</taxon>
        <taxon>Rickettsiales</taxon>
        <taxon>Rickettsiaceae</taxon>
        <taxon>Rickettsieae</taxon>
        <taxon>Candidatus Sneabacter</taxon>
    </lineage>
</organism>
<sequence length="354" mass="36904" precursor="true">MFKTFTVSIFLSFFLFGGASAKTRIKDVSSIAGVRENFIMGYGLVSGLAATGDNLRSSVFTRQELGNLLSRFGMSISGEAVRTRNVAAVIVTASLPTFAQPGGHIDVKVSAVGDCTSLSGGVLLPTTLSGPDGMVYAIAQGAVMVQRFSPASADVRTKSNENLTTGTILGGAVVEASTDFALQDRESIDVVLHNPDFITAVAIADRINDMISGNLASAIDSTTVKVKIPKQSNVIKLIANIEAIEINTDAKALVIVNDTTGTVIIGGNVKVKPVAIAHGNMVLSIGKEHGMLRTLSSKKSDSTRGFGVQNFSYGATLNGIVEGLNRLGVLPKDLIDIIGCLKSAGALDATVEIK</sequence>
<feature type="chain" id="PRO_5023213432" description="Flagellar P-ring protein" evidence="8">
    <location>
        <begin position="22"/>
        <end position="354"/>
    </location>
</feature>
<dbReference type="PANTHER" id="PTHR30381">
    <property type="entry name" value="FLAGELLAR P-RING PERIPLASMIC PROTEIN FLGI"/>
    <property type="match status" value="1"/>
</dbReference>
<dbReference type="RefSeq" id="WP_148951742.1">
    <property type="nucleotide sequence ID" value="NZ_CP043312.1"/>
</dbReference>
<evidence type="ECO:0000256" key="3">
    <source>
        <dbReference type="ARBA" id="ARBA00019515"/>
    </source>
</evidence>
<keyword evidence="5" id="KW-0574">Periplasm</keyword>
<dbReference type="HAMAP" id="MF_00416">
    <property type="entry name" value="FlgI"/>
    <property type="match status" value="1"/>
</dbReference>
<proteinExistence type="inferred from homology"/>
<protein>
    <recommendedName>
        <fullName evidence="3 8">Flagellar P-ring protein</fullName>
    </recommendedName>
    <alternativeName>
        <fullName evidence="7 8">Basal body P-ring protein</fullName>
    </alternativeName>
</protein>
<evidence type="ECO:0000256" key="1">
    <source>
        <dbReference type="ARBA" id="ARBA00002591"/>
    </source>
</evidence>
<keyword evidence="10" id="KW-1185">Reference proteome</keyword>
<feature type="signal peptide" evidence="8">
    <location>
        <begin position="1"/>
        <end position="21"/>
    </location>
</feature>
<keyword evidence="9" id="KW-0969">Cilium</keyword>
<dbReference type="GO" id="GO:0030288">
    <property type="term" value="C:outer membrane-bounded periplasmic space"/>
    <property type="evidence" value="ECO:0007669"/>
    <property type="project" value="InterPro"/>
</dbReference>
<keyword evidence="9" id="KW-0282">Flagellum</keyword>
<accession>A0A5C0UIE8</accession>
<dbReference type="EMBL" id="CP043312">
    <property type="protein sequence ID" value="QEK39381.1"/>
    <property type="molecule type" value="Genomic_DNA"/>
</dbReference>
<dbReference type="Proteomes" id="UP000323844">
    <property type="component" value="Chromosome"/>
</dbReference>
<dbReference type="GO" id="GO:0071973">
    <property type="term" value="P:bacterial-type flagellum-dependent cell motility"/>
    <property type="evidence" value="ECO:0007669"/>
    <property type="project" value="InterPro"/>
</dbReference>
<evidence type="ECO:0000256" key="4">
    <source>
        <dbReference type="ARBA" id="ARBA00022729"/>
    </source>
</evidence>
<dbReference type="GO" id="GO:0005198">
    <property type="term" value="F:structural molecule activity"/>
    <property type="evidence" value="ECO:0007669"/>
    <property type="project" value="InterPro"/>
</dbReference>
<reference evidence="9 10" key="1">
    <citation type="submission" date="2019-08" db="EMBL/GenBank/DDBJ databases">
        <title>Highly reduced genomes of protist endosymbionts show evolutionary convergence.</title>
        <authorList>
            <person name="George E."/>
            <person name="Husnik F."/>
            <person name="Tashyreva D."/>
            <person name="Prokopchuk G."/>
            <person name="Horak A."/>
            <person name="Kwong W.K."/>
            <person name="Lukes J."/>
            <person name="Keeling P.J."/>
        </authorList>
    </citation>
    <scope>NUCLEOTIDE SEQUENCE [LARGE SCALE GENOMIC DNA]</scope>
    <source>
        <strain evidence="9">1621</strain>
    </source>
</reference>